<name>A0A9W6WYS6_9STRA</name>
<dbReference type="AlphaFoldDB" id="A0A9W6WYS6"/>
<keyword evidence="2" id="KW-0812">Transmembrane</keyword>
<comment type="caution">
    <text evidence="3">The sequence shown here is derived from an EMBL/GenBank/DDBJ whole genome shotgun (WGS) entry which is preliminary data.</text>
</comment>
<evidence type="ECO:0000313" key="4">
    <source>
        <dbReference type="Proteomes" id="UP001165121"/>
    </source>
</evidence>
<feature type="transmembrane region" description="Helical" evidence="2">
    <location>
        <begin position="98"/>
        <end position="120"/>
    </location>
</feature>
<keyword evidence="2" id="KW-0472">Membrane</keyword>
<gene>
    <name evidence="3" type="ORF">Pfra01_000305500</name>
</gene>
<evidence type="ECO:0000313" key="3">
    <source>
        <dbReference type="EMBL" id="GMF21889.1"/>
    </source>
</evidence>
<dbReference type="OrthoDB" id="119892at2759"/>
<feature type="transmembrane region" description="Helical" evidence="2">
    <location>
        <begin position="43"/>
        <end position="63"/>
    </location>
</feature>
<organism evidence="3 4">
    <name type="scientific">Phytophthora fragariaefolia</name>
    <dbReference type="NCBI Taxonomy" id="1490495"/>
    <lineage>
        <taxon>Eukaryota</taxon>
        <taxon>Sar</taxon>
        <taxon>Stramenopiles</taxon>
        <taxon>Oomycota</taxon>
        <taxon>Peronosporomycetes</taxon>
        <taxon>Peronosporales</taxon>
        <taxon>Peronosporaceae</taxon>
        <taxon>Phytophthora</taxon>
    </lineage>
</organism>
<keyword evidence="4" id="KW-1185">Reference proteome</keyword>
<evidence type="ECO:0000256" key="1">
    <source>
        <dbReference type="SAM" id="MobiDB-lite"/>
    </source>
</evidence>
<sequence length="330" mass="37012">MGHGAPKLKLSNVQIAWVSVLAATVSSLFIFGLCALTVFPLPFGLLVVGPPFVLVIGVCFTYISGPRWRADPSLFVEVQRQLVVYQCQTTLPYIYPLYILGFVSLTGWNQVVFVVVLPVIQIFAKNWISRALGDDDDQKPQCVIFVVEVYNALYVSNVLQTASTWASTGAVMAIDLAQFWVSMLDIFEIFRDINALMSKIPHDHPMTKENFVQVAVYLMAIESQTNAQSEKNSDSDAWSAKPTPKTTQTNGEKVSVALPYDLKIKNMYLNRNWIAPNRSQVIPSRPMNYYKRSPTNPGGGIHLEAVFSDKERALFIRKAKYVLFIAEYLV</sequence>
<accession>A0A9W6WYS6</accession>
<feature type="transmembrane region" description="Helical" evidence="2">
    <location>
        <begin position="15"/>
        <end position="36"/>
    </location>
</feature>
<dbReference type="EMBL" id="BSXT01000239">
    <property type="protein sequence ID" value="GMF21889.1"/>
    <property type="molecule type" value="Genomic_DNA"/>
</dbReference>
<keyword evidence="2" id="KW-1133">Transmembrane helix</keyword>
<reference evidence="3" key="1">
    <citation type="submission" date="2023-04" db="EMBL/GenBank/DDBJ databases">
        <title>Phytophthora fragariaefolia NBRC 109709.</title>
        <authorList>
            <person name="Ichikawa N."/>
            <person name="Sato H."/>
            <person name="Tonouchi N."/>
        </authorList>
    </citation>
    <scope>NUCLEOTIDE SEQUENCE</scope>
    <source>
        <strain evidence="3">NBRC 109709</strain>
    </source>
</reference>
<dbReference type="Proteomes" id="UP001165121">
    <property type="component" value="Unassembled WGS sequence"/>
</dbReference>
<evidence type="ECO:0000256" key="2">
    <source>
        <dbReference type="SAM" id="Phobius"/>
    </source>
</evidence>
<feature type="region of interest" description="Disordered" evidence="1">
    <location>
        <begin position="227"/>
        <end position="250"/>
    </location>
</feature>
<protein>
    <submittedName>
        <fullName evidence="3">Unnamed protein product</fullName>
    </submittedName>
</protein>
<proteinExistence type="predicted"/>